<evidence type="ECO:0000313" key="1">
    <source>
        <dbReference type="EMBL" id="KAJ9112345.1"/>
    </source>
</evidence>
<keyword evidence="2" id="KW-1185">Reference proteome</keyword>
<organism evidence="1 2">
    <name type="scientific">Naganishia cerealis</name>
    <dbReference type="NCBI Taxonomy" id="610337"/>
    <lineage>
        <taxon>Eukaryota</taxon>
        <taxon>Fungi</taxon>
        <taxon>Dikarya</taxon>
        <taxon>Basidiomycota</taxon>
        <taxon>Agaricomycotina</taxon>
        <taxon>Tremellomycetes</taxon>
        <taxon>Filobasidiales</taxon>
        <taxon>Filobasidiaceae</taxon>
        <taxon>Naganishia</taxon>
    </lineage>
</organism>
<reference evidence="1" key="1">
    <citation type="submission" date="2023-04" db="EMBL/GenBank/DDBJ databases">
        <title>Draft Genome sequencing of Naganishia species isolated from polar environments using Oxford Nanopore Technology.</title>
        <authorList>
            <person name="Leo P."/>
            <person name="Venkateswaran K."/>
        </authorList>
    </citation>
    <scope>NUCLEOTIDE SEQUENCE</scope>
    <source>
        <strain evidence="1">MNA-CCFEE 5261</strain>
    </source>
</reference>
<proteinExistence type="predicted"/>
<dbReference type="EMBL" id="JASBWR010000005">
    <property type="protein sequence ID" value="KAJ9112345.1"/>
    <property type="molecule type" value="Genomic_DNA"/>
</dbReference>
<gene>
    <name evidence="1" type="ORF">QFC19_000765</name>
</gene>
<comment type="caution">
    <text evidence="1">The sequence shown here is derived from an EMBL/GenBank/DDBJ whole genome shotgun (WGS) entry which is preliminary data.</text>
</comment>
<evidence type="ECO:0000313" key="2">
    <source>
        <dbReference type="Proteomes" id="UP001241377"/>
    </source>
</evidence>
<name>A0ACC2WKU8_9TREE</name>
<accession>A0ACC2WKU8</accession>
<dbReference type="Proteomes" id="UP001241377">
    <property type="component" value="Unassembled WGS sequence"/>
</dbReference>
<protein>
    <submittedName>
        <fullName evidence="1">Uncharacterized protein</fullName>
    </submittedName>
</protein>
<sequence length="460" mass="49571">MEEQHGGPAFPLSASDFQPEQAMADEMDQEHDQQLHMDPELHHSQQQQEHLPPSMAEALDQQNLDEQHLRHAEGLLSFANENVGNEYYTSQTDNLSRMLEAQTVDTLGAEGGNDMENGPRHDDDGGGGGGVQLDENGYPLDSGLNGALYGNSQDAQHAAMMAAAAAAGDHGAHMGMEGVDGMHEDYHSAASGGSSRMGMDSSRKRKRITKETIPAEAVKLKKDVHKEVERKRRAVINEGVAAIAAVLPTNEKQKGLILAHAAQYIRQLQENERINTNSWAEEKGMLEQDIADLRVRLVGLVGRAAFDSSQLQHTQARLEQEHAHFERIDLAWREAEDRAAALQAELDDIRRRVVLPAGGGDSRGISGGEEDEEGEHGGGGGGVDLDQEHVDDTMDDNDEFAIEATTTTAATVTAETEAVGEEGHGGEPEHGEHDGGDPGEHDDQAAGYVSEPGDHEVLAA</sequence>